<sequence>MNYIATRAREASLAGDDDALLELLSLRPIQLWFSVPPPELSFMLGAVAEEKLHRSLEATLVLHLLSMGEGGLSSSQLSAVRELLPLERHRHWIGLIEGAQARLVGDVGHAYGILSELPDVRDSSPTVLDPTHGARAFAIEQAAMTAALAGRFQDALALYTRLLRVPPSEGVEFFTREANLRAAMIHGLYGDASVARSHLAEARRVPRSTSWAEMQLDSEQSLVEALLSDGDPDGAFDAAMTLTYGQMGEMWPFYLLALQRTGIIAGRGGELCERIRTLLASGLGDGGTGLPGSVPQTILALDALMCGNVAGARREQGNPDDQMWPSRITQCLVAIASGASQAAIRLLRDARSMTAHLTQAERHRLLVLALAYQTVEDEAALSSIVEVLAGTDQTLGAFDLAVMEAFAPRLLAFVGQCGPDLLPAGMRIRAEGGIDVPNLSASELEILERLARGLTREQIARELFRSPNTIKTHQRSLYRKLGAKSAREAVVRAIEAGYIWGPGVGGSS</sequence>
<protein>
    <submittedName>
        <fullName evidence="5">Putative transcriptional regulatory protein NarL</fullName>
    </submittedName>
</protein>
<dbReference type="GO" id="GO:0006355">
    <property type="term" value="P:regulation of DNA-templated transcription"/>
    <property type="evidence" value="ECO:0007669"/>
    <property type="project" value="InterPro"/>
</dbReference>
<dbReference type="PANTHER" id="PTHR44688:SF16">
    <property type="entry name" value="DNA-BINDING TRANSCRIPTIONAL ACTIVATOR DEVR_DOSR"/>
    <property type="match status" value="1"/>
</dbReference>
<comment type="caution">
    <text evidence="5">The sequence shown here is derived from an EMBL/GenBank/DDBJ whole genome shotgun (WGS) entry which is preliminary data.</text>
</comment>
<name>A0A0F0LML3_9MICO</name>
<evidence type="ECO:0000259" key="4">
    <source>
        <dbReference type="PROSITE" id="PS50043"/>
    </source>
</evidence>
<dbReference type="InterPro" id="IPR036388">
    <property type="entry name" value="WH-like_DNA-bd_sf"/>
</dbReference>
<evidence type="ECO:0000313" key="5">
    <source>
        <dbReference type="EMBL" id="KJL33929.1"/>
    </source>
</evidence>
<dbReference type="InterPro" id="IPR011990">
    <property type="entry name" value="TPR-like_helical_dom_sf"/>
</dbReference>
<dbReference type="Proteomes" id="UP000033740">
    <property type="component" value="Unassembled WGS sequence"/>
</dbReference>
<dbReference type="STRING" id="582680.RS86_01365"/>
<dbReference type="Pfam" id="PF00196">
    <property type="entry name" value="GerE"/>
    <property type="match status" value="1"/>
</dbReference>
<organism evidence="5 6">
    <name type="scientific">Microbacterium azadirachtae</name>
    <dbReference type="NCBI Taxonomy" id="582680"/>
    <lineage>
        <taxon>Bacteria</taxon>
        <taxon>Bacillati</taxon>
        <taxon>Actinomycetota</taxon>
        <taxon>Actinomycetes</taxon>
        <taxon>Micrococcales</taxon>
        <taxon>Microbacteriaceae</taxon>
        <taxon>Microbacterium</taxon>
    </lineage>
</organism>
<dbReference type="InterPro" id="IPR000792">
    <property type="entry name" value="Tscrpt_reg_LuxR_C"/>
</dbReference>
<keyword evidence="1" id="KW-0805">Transcription regulation</keyword>
<dbReference type="PANTHER" id="PTHR44688">
    <property type="entry name" value="DNA-BINDING TRANSCRIPTIONAL ACTIVATOR DEVR_DOSR"/>
    <property type="match status" value="1"/>
</dbReference>
<gene>
    <name evidence="5" type="primary">narL_1</name>
    <name evidence="5" type="ORF">RS86_01365</name>
</gene>
<dbReference type="SUPFAM" id="SSF48452">
    <property type="entry name" value="TPR-like"/>
    <property type="match status" value="1"/>
</dbReference>
<dbReference type="PATRIC" id="fig|582680.6.peg.1403"/>
<proteinExistence type="predicted"/>
<evidence type="ECO:0000256" key="2">
    <source>
        <dbReference type="ARBA" id="ARBA00023125"/>
    </source>
</evidence>
<keyword evidence="6" id="KW-1185">Reference proteome</keyword>
<dbReference type="AlphaFoldDB" id="A0A0F0LML3"/>
<keyword evidence="2" id="KW-0238">DNA-binding</keyword>
<feature type="domain" description="HTH luxR-type" evidence="4">
    <location>
        <begin position="432"/>
        <end position="497"/>
    </location>
</feature>
<keyword evidence="3" id="KW-0804">Transcription</keyword>
<evidence type="ECO:0000313" key="6">
    <source>
        <dbReference type="Proteomes" id="UP000033740"/>
    </source>
</evidence>
<dbReference type="PROSITE" id="PS50043">
    <property type="entry name" value="HTH_LUXR_2"/>
    <property type="match status" value="1"/>
</dbReference>
<dbReference type="SUPFAM" id="SSF46894">
    <property type="entry name" value="C-terminal effector domain of the bipartite response regulators"/>
    <property type="match status" value="1"/>
</dbReference>
<evidence type="ECO:0000256" key="3">
    <source>
        <dbReference type="ARBA" id="ARBA00023163"/>
    </source>
</evidence>
<evidence type="ECO:0000256" key="1">
    <source>
        <dbReference type="ARBA" id="ARBA00023015"/>
    </source>
</evidence>
<dbReference type="Gene3D" id="1.10.10.10">
    <property type="entry name" value="Winged helix-like DNA-binding domain superfamily/Winged helix DNA-binding domain"/>
    <property type="match status" value="1"/>
</dbReference>
<dbReference type="InterPro" id="IPR016032">
    <property type="entry name" value="Sig_transdc_resp-reg_C-effctor"/>
</dbReference>
<accession>A0A0F0LML3</accession>
<dbReference type="EMBL" id="JYIX01000031">
    <property type="protein sequence ID" value="KJL33929.1"/>
    <property type="molecule type" value="Genomic_DNA"/>
</dbReference>
<dbReference type="PRINTS" id="PR00038">
    <property type="entry name" value="HTHLUXR"/>
</dbReference>
<dbReference type="CDD" id="cd06170">
    <property type="entry name" value="LuxR_C_like"/>
    <property type="match status" value="1"/>
</dbReference>
<dbReference type="SMART" id="SM00421">
    <property type="entry name" value="HTH_LUXR"/>
    <property type="match status" value="1"/>
</dbReference>
<dbReference type="GO" id="GO:0003677">
    <property type="term" value="F:DNA binding"/>
    <property type="evidence" value="ECO:0007669"/>
    <property type="project" value="UniProtKB-KW"/>
</dbReference>
<reference evidence="5 6" key="1">
    <citation type="submission" date="2015-02" db="EMBL/GenBank/DDBJ databases">
        <title>Draft genome sequences of ten Microbacterium spp. with emphasis on heavy metal contaminated environments.</title>
        <authorList>
            <person name="Corretto E."/>
        </authorList>
    </citation>
    <scope>NUCLEOTIDE SEQUENCE [LARGE SCALE GENOMIC DNA]</scope>
    <source>
        <strain evidence="5 6">ARN176</strain>
    </source>
</reference>